<organism evidence="20 21">
    <name type="scientific">Acrobeloides nanus</name>
    <dbReference type="NCBI Taxonomy" id="290746"/>
    <lineage>
        <taxon>Eukaryota</taxon>
        <taxon>Metazoa</taxon>
        <taxon>Ecdysozoa</taxon>
        <taxon>Nematoda</taxon>
        <taxon>Chromadorea</taxon>
        <taxon>Rhabditida</taxon>
        <taxon>Tylenchina</taxon>
        <taxon>Cephalobomorpha</taxon>
        <taxon>Cephaloboidea</taxon>
        <taxon>Cephalobidae</taxon>
        <taxon>Acrobeloides</taxon>
    </lineage>
</organism>
<keyword evidence="13" id="KW-0694">RNA-binding</keyword>
<dbReference type="SUPFAM" id="SSF52540">
    <property type="entry name" value="P-loop containing nucleoside triphosphate hydrolases"/>
    <property type="match status" value="1"/>
</dbReference>
<dbReference type="InterPro" id="IPR041204">
    <property type="entry name" value="RIG-I-like_C"/>
</dbReference>
<dbReference type="Gene3D" id="1.20.1320.30">
    <property type="match status" value="1"/>
</dbReference>
<evidence type="ECO:0000259" key="17">
    <source>
        <dbReference type="PROSITE" id="PS51192"/>
    </source>
</evidence>
<evidence type="ECO:0000256" key="8">
    <source>
        <dbReference type="ARBA" id="ARBA00022801"/>
    </source>
</evidence>
<dbReference type="PROSITE" id="PS51192">
    <property type="entry name" value="HELICASE_ATP_BIND_1"/>
    <property type="match status" value="1"/>
</dbReference>
<dbReference type="SMART" id="SM00490">
    <property type="entry name" value="HELICc"/>
    <property type="match status" value="1"/>
</dbReference>
<dbReference type="EC" id="3.6.4.13" evidence="3"/>
<feature type="domain" description="RLR CTR" evidence="19">
    <location>
        <begin position="837"/>
        <end position="968"/>
    </location>
</feature>
<dbReference type="GO" id="GO:0005524">
    <property type="term" value="F:ATP binding"/>
    <property type="evidence" value="ECO:0007669"/>
    <property type="project" value="UniProtKB-KW"/>
</dbReference>
<evidence type="ECO:0000256" key="7">
    <source>
        <dbReference type="ARBA" id="ARBA00022741"/>
    </source>
</evidence>
<feature type="coiled-coil region" evidence="16">
    <location>
        <begin position="816"/>
        <end position="846"/>
    </location>
</feature>
<comment type="catalytic activity">
    <reaction evidence="15">
        <text>ATP + H2O = ADP + phosphate + H(+)</text>
        <dbReference type="Rhea" id="RHEA:13065"/>
        <dbReference type="ChEBI" id="CHEBI:15377"/>
        <dbReference type="ChEBI" id="CHEBI:15378"/>
        <dbReference type="ChEBI" id="CHEBI:30616"/>
        <dbReference type="ChEBI" id="CHEBI:43474"/>
        <dbReference type="ChEBI" id="CHEBI:456216"/>
        <dbReference type="EC" id="3.6.4.13"/>
    </reaction>
    <physiologicalReaction direction="left-to-right" evidence="15">
        <dbReference type="Rhea" id="RHEA:13066"/>
    </physiologicalReaction>
</comment>
<dbReference type="InterPro" id="IPR021673">
    <property type="entry name" value="RLR_CTR"/>
</dbReference>
<keyword evidence="16" id="KW-0175">Coiled coil</keyword>
<dbReference type="GO" id="GO:0003724">
    <property type="term" value="F:RNA helicase activity"/>
    <property type="evidence" value="ECO:0007669"/>
    <property type="project" value="UniProtKB-EC"/>
</dbReference>
<dbReference type="PROSITE" id="PS51194">
    <property type="entry name" value="HELICASE_CTER"/>
    <property type="match status" value="1"/>
</dbReference>
<dbReference type="Pfam" id="PF00271">
    <property type="entry name" value="Helicase_C"/>
    <property type="match status" value="1"/>
</dbReference>
<keyword evidence="10" id="KW-0862">Zinc</keyword>
<dbReference type="PANTHER" id="PTHR14074:SF16">
    <property type="entry name" value="ANTIVIRAL INNATE IMMUNE RESPONSE RECEPTOR RIG-I"/>
    <property type="match status" value="1"/>
</dbReference>
<keyword evidence="11" id="KW-0067">ATP-binding</keyword>
<dbReference type="Pfam" id="PF00270">
    <property type="entry name" value="DEAD"/>
    <property type="match status" value="1"/>
</dbReference>
<name>A0A914CMZ3_9BILA</name>
<keyword evidence="20" id="KW-1185">Reference proteome</keyword>
<dbReference type="Gene3D" id="3.40.50.300">
    <property type="entry name" value="P-loop containing nucleotide triphosphate hydrolases"/>
    <property type="match status" value="2"/>
</dbReference>
<keyword evidence="14" id="KW-0051">Antiviral defense</keyword>
<evidence type="ECO:0000256" key="10">
    <source>
        <dbReference type="ARBA" id="ARBA00022833"/>
    </source>
</evidence>
<evidence type="ECO:0000256" key="13">
    <source>
        <dbReference type="ARBA" id="ARBA00022884"/>
    </source>
</evidence>
<feature type="domain" description="Helicase C-terminal" evidence="18">
    <location>
        <begin position="640"/>
        <end position="810"/>
    </location>
</feature>
<dbReference type="AlphaFoldDB" id="A0A914CMZ3"/>
<evidence type="ECO:0000259" key="18">
    <source>
        <dbReference type="PROSITE" id="PS51194"/>
    </source>
</evidence>
<dbReference type="WBParaSite" id="ACRNAN_scaffold1209.g21964.t1">
    <property type="protein sequence ID" value="ACRNAN_scaffold1209.g21964.t1"/>
    <property type="gene ID" value="ACRNAN_scaffold1209.g21964"/>
</dbReference>
<dbReference type="Pfam" id="PF18119">
    <property type="entry name" value="RIG-I_C"/>
    <property type="match status" value="1"/>
</dbReference>
<evidence type="ECO:0000259" key="19">
    <source>
        <dbReference type="PROSITE" id="PS51789"/>
    </source>
</evidence>
<dbReference type="InterPro" id="IPR051363">
    <property type="entry name" value="RLR_Helicase"/>
</dbReference>
<evidence type="ECO:0000256" key="1">
    <source>
        <dbReference type="ARBA" id="ARBA00004496"/>
    </source>
</evidence>
<dbReference type="GO" id="GO:0016787">
    <property type="term" value="F:hydrolase activity"/>
    <property type="evidence" value="ECO:0007669"/>
    <property type="project" value="UniProtKB-KW"/>
</dbReference>
<dbReference type="Pfam" id="PF11648">
    <property type="entry name" value="RIG-I_C-RD"/>
    <property type="match status" value="1"/>
</dbReference>
<dbReference type="GO" id="GO:0003723">
    <property type="term" value="F:RNA binding"/>
    <property type="evidence" value="ECO:0007669"/>
    <property type="project" value="UniProtKB-KW"/>
</dbReference>
<evidence type="ECO:0000256" key="9">
    <source>
        <dbReference type="ARBA" id="ARBA00022806"/>
    </source>
</evidence>
<evidence type="ECO:0000313" key="21">
    <source>
        <dbReference type="WBParaSite" id="ACRNAN_scaffold1209.g21964.t1"/>
    </source>
</evidence>
<evidence type="ECO:0000256" key="16">
    <source>
        <dbReference type="SAM" id="Coils"/>
    </source>
</evidence>
<evidence type="ECO:0000256" key="5">
    <source>
        <dbReference type="ARBA" id="ARBA00022588"/>
    </source>
</evidence>
<dbReference type="GO" id="GO:0005737">
    <property type="term" value="C:cytoplasm"/>
    <property type="evidence" value="ECO:0007669"/>
    <property type="project" value="UniProtKB-SubCell"/>
</dbReference>
<evidence type="ECO:0000256" key="12">
    <source>
        <dbReference type="ARBA" id="ARBA00022859"/>
    </source>
</evidence>
<dbReference type="SMART" id="SM00487">
    <property type="entry name" value="DEXDc"/>
    <property type="match status" value="1"/>
</dbReference>
<evidence type="ECO:0000256" key="11">
    <source>
        <dbReference type="ARBA" id="ARBA00022840"/>
    </source>
</evidence>
<keyword evidence="7" id="KW-0547">Nucleotide-binding</keyword>
<dbReference type="GO" id="GO:0051607">
    <property type="term" value="P:defense response to virus"/>
    <property type="evidence" value="ECO:0007669"/>
    <property type="project" value="UniProtKB-KW"/>
</dbReference>
<dbReference type="Gene3D" id="2.170.150.30">
    <property type="entry name" value="RIG-I-like receptor, C-terminal regulatory domain"/>
    <property type="match status" value="1"/>
</dbReference>
<accession>A0A914CMZ3</accession>
<keyword evidence="4" id="KW-0963">Cytoplasm</keyword>
<dbReference type="Proteomes" id="UP000887540">
    <property type="component" value="Unplaced"/>
</dbReference>
<sequence>MDVLNEKNLDRIMDLCAKKDIKLDSNEIDKVKALFNTGDDQKIREENILKAKTMLFRSILPPEASQKHVQIAGALIVSVDQALKHQINFWDNDLSDETKNYYLRFFSPDSPIKMDILSQTLEPREIVDSLDKIYPTVYDNLLDRVRPYIKENMPDEGAAMFLRLLPFEAKNAKRAGRFENAWYYDFLEACSKHGYTSMLPRFIDSNFKDDLLQYKLKTTRKKVEDFTMADLMREEDYLIPHEPRDQKNFKNFREISAETLMSMADPALYELRPYQNELVSNALSGKNTIICAPTGSGKTVVAVDIIMKHLKSYREERKVARVVMFVPTVPLVNQQTIRLVEYMRGTYWIDGLSGAEVVPTRCGVVLAADVVVMTPQIFINMMNSVVKGERLYISDFTMFIFDECHHCDEAHPYKILMDSVHDFKGPKPQIIGLTASLGIGANPRSQAACADHLIKMCANLNAECISTVQKHESSLLQYVQPPEDVVLSVSRPTTDEFANLIKQNMLIIQMEMTPMLKEIQQSKAVILRPDEIGIPKDPMSTNYQTIVGTLRSKLTSLADASRRHKLLRAIDHLRFYYHALALNDLLPSSYAFKYLEEKMSHQKQVVQKNEFNLEYMKKYEDIREDLLKLTRHENIETKGILKHLHEQLDNQYKNNNMSRTLIFVTTRAGAQLLADYLNKTDKLPHLHNGKQKVQVVGFVTSSNQSASASGQSNEMQREMLQKFDTGSIKVLVATSVAEEGLDISACNLIIKYNNVGSERSLIQRRGRARARDSKSVLLAVEGAVAQQEFQNMRSEALMHKTIKELQHESQQHLLSKIQTKIEVQRKNRELEEMRKAEKRRELEDRRYLLKCCVCSARICESRRIRALADDKYVCCDPEFWKRCNIKDDEDPKKAGVSTICGKIYCKCGQLWGTVIRYSNVFLPALVSNYFIMERFDREDLEAGHVSNKKTWRLIEQECFNIARLDDNNLREMYNALKQIAADQYERMEQQEQIANQRALDRYEEKRAARKERPKVILLDD</sequence>
<dbReference type="InterPro" id="IPR011545">
    <property type="entry name" value="DEAD/DEAH_box_helicase_dom"/>
</dbReference>
<feature type="coiled-coil region" evidence="16">
    <location>
        <begin position="970"/>
        <end position="997"/>
    </location>
</feature>
<dbReference type="InterPro" id="IPR014001">
    <property type="entry name" value="Helicase_ATP-bd"/>
</dbReference>
<comment type="similarity">
    <text evidence="2">Belongs to the helicase family. RLR subfamily.</text>
</comment>
<dbReference type="GO" id="GO:0046872">
    <property type="term" value="F:metal ion binding"/>
    <property type="evidence" value="ECO:0007669"/>
    <property type="project" value="UniProtKB-KW"/>
</dbReference>
<protein>
    <recommendedName>
        <fullName evidence="3">RNA helicase</fullName>
        <ecNumber evidence="3">3.6.4.13</ecNumber>
    </recommendedName>
</protein>
<dbReference type="PROSITE" id="PS51789">
    <property type="entry name" value="RLR_CTR"/>
    <property type="match status" value="1"/>
</dbReference>
<evidence type="ECO:0000256" key="3">
    <source>
        <dbReference type="ARBA" id="ARBA00012552"/>
    </source>
</evidence>
<dbReference type="InterPro" id="IPR038557">
    <property type="entry name" value="RLR_C_sf"/>
</dbReference>
<keyword evidence="12" id="KW-0391">Immunity</keyword>
<evidence type="ECO:0000256" key="6">
    <source>
        <dbReference type="ARBA" id="ARBA00022723"/>
    </source>
</evidence>
<dbReference type="GO" id="GO:0045087">
    <property type="term" value="P:innate immune response"/>
    <property type="evidence" value="ECO:0007669"/>
    <property type="project" value="UniProtKB-KW"/>
</dbReference>
<keyword evidence="8" id="KW-0378">Hydrolase</keyword>
<proteinExistence type="inferred from homology"/>
<reference evidence="21" key="1">
    <citation type="submission" date="2022-11" db="UniProtKB">
        <authorList>
            <consortium name="WormBaseParasite"/>
        </authorList>
    </citation>
    <scope>IDENTIFICATION</scope>
</reference>
<comment type="subcellular location">
    <subcellularLocation>
        <location evidence="1">Cytoplasm</location>
    </subcellularLocation>
</comment>
<evidence type="ECO:0000256" key="14">
    <source>
        <dbReference type="ARBA" id="ARBA00023118"/>
    </source>
</evidence>
<dbReference type="InterPro" id="IPR027417">
    <property type="entry name" value="P-loop_NTPase"/>
</dbReference>
<dbReference type="InterPro" id="IPR001650">
    <property type="entry name" value="Helicase_C-like"/>
</dbReference>
<feature type="domain" description="Helicase ATP-binding" evidence="17">
    <location>
        <begin position="279"/>
        <end position="455"/>
    </location>
</feature>
<evidence type="ECO:0000256" key="4">
    <source>
        <dbReference type="ARBA" id="ARBA00022490"/>
    </source>
</evidence>
<keyword evidence="9" id="KW-0347">Helicase</keyword>
<evidence type="ECO:0000256" key="15">
    <source>
        <dbReference type="ARBA" id="ARBA00049390"/>
    </source>
</evidence>
<keyword evidence="5" id="KW-0399">Innate immunity</keyword>
<keyword evidence="6" id="KW-0479">Metal-binding</keyword>
<evidence type="ECO:0000256" key="2">
    <source>
        <dbReference type="ARBA" id="ARBA00006866"/>
    </source>
</evidence>
<evidence type="ECO:0000313" key="20">
    <source>
        <dbReference type="Proteomes" id="UP000887540"/>
    </source>
</evidence>
<dbReference type="PANTHER" id="PTHR14074">
    <property type="entry name" value="HELICASE WITH DEATH DOMAIN-RELATED"/>
    <property type="match status" value="1"/>
</dbReference>